<evidence type="ECO:0000256" key="4">
    <source>
        <dbReference type="ARBA" id="ARBA00023242"/>
    </source>
</evidence>
<dbReference type="GO" id="GO:0008270">
    <property type="term" value="F:zinc ion binding"/>
    <property type="evidence" value="ECO:0007669"/>
    <property type="project" value="InterPro"/>
</dbReference>
<feature type="transmembrane region" description="Helical" evidence="5">
    <location>
        <begin position="39"/>
        <end position="58"/>
    </location>
</feature>
<dbReference type="EMBL" id="JAAGAX010000010">
    <property type="protein sequence ID" value="KAF2302339.1"/>
    <property type="molecule type" value="Genomic_DNA"/>
</dbReference>
<keyword evidence="5" id="KW-1133">Transmembrane helix</keyword>
<dbReference type="InterPro" id="IPR009287">
    <property type="entry name" value="Spt4"/>
</dbReference>
<dbReference type="SUPFAM" id="SSF63393">
    <property type="entry name" value="RNA polymerase subunits"/>
    <property type="match status" value="1"/>
</dbReference>
<dbReference type="PANTHER" id="PTHR12882">
    <property type="entry name" value="SUPPRESSOR OF TY 4"/>
    <property type="match status" value="1"/>
</dbReference>
<evidence type="ECO:0000256" key="3">
    <source>
        <dbReference type="ARBA" id="ARBA00023163"/>
    </source>
</evidence>
<comment type="similarity">
    <text evidence="2">Belongs to the SPT4 family.</text>
</comment>
<name>A0A6A6LRU0_HEVBR</name>
<evidence type="ECO:0000256" key="5">
    <source>
        <dbReference type="SAM" id="Phobius"/>
    </source>
</evidence>
<dbReference type="GO" id="GO:0032044">
    <property type="term" value="C:DSIF complex"/>
    <property type="evidence" value="ECO:0007669"/>
    <property type="project" value="TreeGrafter"/>
</dbReference>
<organism evidence="7 8">
    <name type="scientific">Hevea brasiliensis</name>
    <name type="common">Para rubber tree</name>
    <name type="synonym">Siphonia brasiliensis</name>
    <dbReference type="NCBI Taxonomy" id="3981"/>
    <lineage>
        <taxon>Eukaryota</taxon>
        <taxon>Viridiplantae</taxon>
        <taxon>Streptophyta</taxon>
        <taxon>Embryophyta</taxon>
        <taxon>Tracheophyta</taxon>
        <taxon>Spermatophyta</taxon>
        <taxon>Magnoliopsida</taxon>
        <taxon>eudicotyledons</taxon>
        <taxon>Gunneridae</taxon>
        <taxon>Pentapetalae</taxon>
        <taxon>rosids</taxon>
        <taxon>fabids</taxon>
        <taxon>Malpighiales</taxon>
        <taxon>Euphorbiaceae</taxon>
        <taxon>Crotonoideae</taxon>
        <taxon>Micrandreae</taxon>
        <taxon>Hevea</taxon>
    </lineage>
</organism>
<dbReference type="InterPro" id="IPR038510">
    <property type="entry name" value="Spt4_sf"/>
</dbReference>
<protein>
    <recommendedName>
        <fullName evidence="6">Spt4/RpoE2 zinc finger domain-containing protein</fullName>
    </recommendedName>
</protein>
<evidence type="ECO:0000313" key="8">
    <source>
        <dbReference type="Proteomes" id="UP000467840"/>
    </source>
</evidence>
<evidence type="ECO:0000256" key="1">
    <source>
        <dbReference type="ARBA" id="ARBA00004123"/>
    </source>
</evidence>
<keyword evidence="8" id="KW-1185">Reference proteome</keyword>
<dbReference type="AlphaFoldDB" id="A0A6A6LRU0"/>
<evidence type="ECO:0000313" key="7">
    <source>
        <dbReference type="EMBL" id="KAF2302339.1"/>
    </source>
</evidence>
<keyword evidence="4" id="KW-0539">Nucleus</keyword>
<dbReference type="GO" id="GO:0000993">
    <property type="term" value="F:RNA polymerase II complex binding"/>
    <property type="evidence" value="ECO:0007669"/>
    <property type="project" value="TreeGrafter"/>
</dbReference>
<dbReference type="Gene3D" id="3.30.40.210">
    <property type="match status" value="1"/>
</dbReference>
<gene>
    <name evidence="7" type="ORF">GH714_034147</name>
</gene>
<evidence type="ECO:0000259" key="6">
    <source>
        <dbReference type="SMART" id="SM01389"/>
    </source>
</evidence>
<comment type="subcellular location">
    <subcellularLocation>
        <location evidence="1">Nucleus</location>
    </subcellularLocation>
</comment>
<dbReference type="PANTHER" id="PTHR12882:SF1">
    <property type="entry name" value="TRANSCRIPTION ELONGATION FACTOR SPT4"/>
    <property type="match status" value="1"/>
</dbReference>
<dbReference type="InterPro" id="IPR029040">
    <property type="entry name" value="RPABC4/Spt4"/>
</dbReference>
<evidence type="ECO:0000256" key="2">
    <source>
        <dbReference type="ARBA" id="ARBA00010464"/>
    </source>
</evidence>
<comment type="caution">
    <text evidence="7">The sequence shown here is derived from an EMBL/GenBank/DDBJ whole genome shotgun (WGS) entry which is preliminary data.</text>
</comment>
<keyword evidence="5" id="KW-0812">Transmembrane</keyword>
<dbReference type="SMART" id="SM01389">
    <property type="entry name" value="Spt4"/>
    <property type="match status" value="1"/>
</dbReference>
<keyword evidence="3" id="KW-0804">Transcription</keyword>
<dbReference type="GO" id="GO:0140673">
    <property type="term" value="P:transcription elongation-coupled chromatin remodeling"/>
    <property type="evidence" value="ECO:0007669"/>
    <property type="project" value="InterPro"/>
</dbReference>
<reference evidence="7 8" key="1">
    <citation type="journal article" date="2020" name="Mol. Plant">
        <title>The Chromosome-Based Rubber Tree Genome Provides New Insights into Spurge Genome Evolution and Rubber Biosynthesis.</title>
        <authorList>
            <person name="Liu J."/>
            <person name="Shi C."/>
            <person name="Shi C.C."/>
            <person name="Li W."/>
            <person name="Zhang Q.J."/>
            <person name="Zhang Y."/>
            <person name="Li K."/>
            <person name="Lu H.F."/>
            <person name="Shi C."/>
            <person name="Zhu S.T."/>
            <person name="Xiao Z.Y."/>
            <person name="Nan H."/>
            <person name="Yue Y."/>
            <person name="Zhu X.G."/>
            <person name="Wu Y."/>
            <person name="Hong X.N."/>
            <person name="Fan G.Y."/>
            <person name="Tong Y."/>
            <person name="Zhang D."/>
            <person name="Mao C.L."/>
            <person name="Liu Y.L."/>
            <person name="Hao S.J."/>
            <person name="Liu W.Q."/>
            <person name="Lv M.Q."/>
            <person name="Zhang H.B."/>
            <person name="Liu Y."/>
            <person name="Hu-Tang G.R."/>
            <person name="Wang J.P."/>
            <person name="Wang J.H."/>
            <person name="Sun Y.H."/>
            <person name="Ni S.B."/>
            <person name="Chen W.B."/>
            <person name="Zhang X.C."/>
            <person name="Jiao Y.N."/>
            <person name="Eichler E.E."/>
            <person name="Li G.H."/>
            <person name="Liu X."/>
            <person name="Gao L.Z."/>
        </authorList>
    </citation>
    <scope>NUCLEOTIDE SEQUENCE [LARGE SCALE GENOMIC DNA]</scope>
    <source>
        <strain evidence="8">cv. GT1</strain>
        <tissue evidence="7">Leaf</tissue>
    </source>
</reference>
<dbReference type="GO" id="GO:0006355">
    <property type="term" value="P:regulation of DNA-templated transcription"/>
    <property type="evidence" value="ECO:0007669"/>
    <property type="project" value="InterPro"/>
</dbReference>
<sequence>MREDGVSSSSSSAKLRSFLGLEEEEESRRFTGDSGRRDGAVNVGASIVVIIIVIASAAEVSGFGRAAHGACALKGNESVLFYPFPDLDLEGFKSWTFFPCQTLLSGIAQLPDPFRPIFWAYFVFSSLLGYDWDFGSSISVLWVVESVKMDWAMGASLLRRVFRESGCENCPFFKMDEDHERVVDCTTPNFNGIISVMDPSRSWAARWLRIGRFVPGCYTLAVSEALPEDLQDNHLPLN</sequence>
<feature type="domain" description="Spt4/RpoE2 zinc finger" evidence="6">
    <location>
        <begin position="156"/>
        <end position="223"/>
    </location>
</feature>
<dbReference type="CDD" id="cd07973">
    <property type="entry name" value="Spt4"/>
    <property type="match status" value="1"/>
</dbReference>
<dbReference type="InterPro" id="IPR022800">
    <property type="entry name" value="Spt4/RpoE2_Znf"/>
</dbReference>
<dbReference type="Pfam" id="PF06093">
    <property type="entry name" value="Spt4"/>
    <property type="match status" value="1"/>
</dbReference>
<proteinExistence type="inferred from homology"/>
<keyword evidence="5" id="KW-0472">Membrane</keyword>
<dbReference type="Proteomes" id="UP000467840">
    <property type="component" value="Chromosome 4"/>
</dbReference>
<accession>A0A6A6LRU0</accession>